<keyword evidence="1" id="KW-0378">Hydrolase</keyword>
<dbReference type="EMBL" id="CAWUPB010001195">
    <property type="protein sequence ID" value="CAK7354764.1"/>
    <property type="molecule type" value="Genomic_DNA"/>
</dbReference>
<dbReference type="InterPro" id="IPR050496">
    <property type="entry name" value="SNF2_RAD54_helicase_repair"/>
</dbReference>
<organism evidence="5 6">
    <name type="scientific">Dovyalis caffra</name>
    <dbReference type="NCBI Taxonomy" id="77055"/>
    <lineage>
        <taxon>Eukaryota</taxon>
        <taxon>Viridiplantae</taxon>
        <taxon>Streptophyta</taxon>
        <taxon>Embryophyta</taxon>
        <taxon>Tracheophyta</taxon>
        <taxon>Spermatophyta</taxon>
        <taxon>Magnoliopsida</taxon>
        <taxon>eudicotyledons</taxon>
        <taxon>Gunneridae</taxon>
        <taxon>Pentapetalae</taxon>
        <taxon>rosids</taxon>
        <taxon>fabids</taxon>
        <taxon>Malpighiales</taxon>
        <taxon>Salicaceae</taxon>
        <taxon>Flacourtieae</taxon>
        <taxon>Dovyalis</taxon>
    </lineage>
</organism>
<evidence type="ECO:0000256" key="1">
    <source>
        <dbReference type="ARBA" id="ARBA00022801"/>
    </source>
</evidence>
<feature type="region of interest" description="Disordered" evidence="2">
    <location>
        <begin position="1"/>
        <end position="45"/>
    </location>
</feature>
<accession>A0AAV1SM47</accession>
<dbReference type="Pfam" id="PF00271">
    <property type="entry name" value="Helicase_C"/>
    <property type="match status" value="1"/>
</dbReference>
<dbReference type="InterPro" id="IPR027417">
    <property type="entry name" value="P-loop_NTPase"/>
</dbReference>
<evidence type="ECO:0000313" key="6">
    <source>
        <dbReference type="Proteomes" id="UP001314170"/>
    </source>
</evidence>
<dbReference type="SMART" id="SM00487">
    <property type="entry name" value="DEXDc"/>
    <property type="match status" value="1"/>
</dbReference>
<dbReference type="InterPro" id="IPR014001">
    <property type="entry name" value="Helicase_ATP-bd"/>
</dbReference>
<reference evidence="5 6" key="1">
    <citation type="submission" date="2024-01" db="EMBL/GenBank/DDBJ databases">
        <authorList>
            <person name="Waweru B."/>
        </authorList>
    </citation>
    <scope>NUCLEOTIDE SEQUENCE [LARGE SCALE GENOMIC DNA]</scope>
</reference>
<sequence length="1190" mass="134048">MADLSKSTHRKPISLNDRHYRLLEDLSAPPKQPPPATPFEEEEESVFNVKLEGRRRICKAEAEDDNIPKFCGITDFDSSPEEQKPTKVKIKGRRRLCKVSSGDNGDDESRDEVIVDTSFDDIADFKSPIPSKSVADCENNRGVNEIKDILNDLTSRLDLLSIEKKRLPENNNVVKKVDVVEYASAESSFSLSSGPSDSSSGVNKHVGGGYESALDENDEGLLLSDSFVDEVSSKANDINRALEKNECGRVDEKLAPVGKSFVSNVVEEEKAVQIESDKDDYVTRVEKTKKVTQRVKKNEPKWFHERLRSVGRSSVRSLRDDSEDEKDDCVVLTGKKVDKKVGRPDAIAKYKALSGESSETNLLDNHADSEDDGSIILPGLESTYKLPGKIAKKLYPHQCEGLRWLWSLHCKGKGGILGDDMGLGKTMQICSYLAGLFHSKLIKRALIVAPKTLLTHWIKELSVVGLSGKTREYFGTSLKARDYELQYIIQIDINGVLAAFPIIVDYLADFNISCLSGFIFLLQDKGILLTTYDIVRNNSKSLRGDHYFIDEESEDTYLWDYMILDEGHLIKNPSTQRAKSLLEIPSAHCIVISGTPIQNNLKELWALFNFCCPDLLGDNKWYKETYEHPILRGNEKNASDREKRIGSTVAKLKWKTVEVWIYVSVDPSIEISTELRERIQPYFLRRLKSEVFKEDDATTAQLSRKNEIIVWLRLTACQRQLYEAFLRSEIVLSAFDGSPLAALTILKKICDHPLLLTKRAAEDLLEGMDSMLNPEDVAIAEKLAMHVADVADRTDFQEKHDSISCKISFILSLLDNLIPEGHNVLIFSQTRKMLNLIQDENLKESLVSNGYEFLRIDGTTKITDREKIVNDFQEGNGAPIFLLTSQVGGLGLTLTKADRVIVVDPAWNPSTDNQSVDRAYRIGQKKDVVVYRLMTCGTVEEKIYRKQIFKGGLFRTATENKEQIRYFSQQDLRELFSLPKQGFNISVTQQQLHEEHDSQHKMFFTFGGPSSLILLSPRNPLADESLESHIKFLETQGIAGVSHHSLLFSKTATVQVAQEEEDEIRKKLSAMVRNSSSSYQFERNVDGYGLQGAAHAFNPKDVNLNKKTSSPDSVGKLTESEIKERINRLSQILGNKVTVSRLPDQGSKLQKQIGELNLELNKLRMEKETERKGVISLDDLTGEFERGLNV</sequence>
<dbReference type="InterPro" id="IPR001650">
    <property type="entry name" value="Helicase_C-like"/>
</dbReference>
<comment type="caution">
    <text evidence="5">The sequence shown here is derived from an EMBL/GenBank/DDBJ whole genome shotgun (WGS) entry which is preliminary data.</text>
</comment>
<dbReference type="Pfam" id="PF00176">
    <property type="entry name" value="SNF2-rel_dom"/>
    <property type="match status" value="1"/>
</dbReference>
<protein>
    <submittedName>
        <fullName evidence="5">Uncharacterized protein</fullName>
    </submittedName>
</protein>
<dbReference type="PROSITE" id="PS51192">
    <property type="entry name" value="HELICASE_ATP_BIND_1"/>
    <property type="match status" value="1"/>
</dbReference>
<gene>
    <name evidence="5" type="ORF">DCAF_LOCUS25327</name>
</gene>
<proteinExistence type="predicted"/>
<dbReference type="AlphaFoldDB" id="A0AAV1SM47"/>
<name>A0AAV1SM47_9ROSI</name>
<dbReference type="GO" id="GO:0015616">
    <property type="term" value="F:DNA translocase activity"/>
    <property type="evidence" value="ECO:0007669"/>
    <property type="project" value="TreeGrafter"/>
</dbReference>
<dbReference type="InterPro" id="IPR000330">
    <property type="entry name" value="SNF2_N"/>
</dbReference>
<evidence type="ECO:0000313" key="5">
    <source>
        <dbReference type="EMBL" id="CAK7354764.1"/>
    </source>
</evidence>
<dbReference type="CDD" id="cd18793">
    <property type="entry name" value="SF2_C_SNF"/>
    <property type="match status" value="1"/>
</dbReference>
<dbReference type="PANTHER" id="PTHR45629:SF7">
    <property type="entry name" value="DNA EXCISION REPAIR PROTEIN ERCC-6-RELATED"/>
    <property type="match status" value="1"/>
</dbReference>
<dbReference type="PANTHER" id="PTHR45629">
    <property type="entry name" value="SNF2/RAD54 FAMILY MEMBER"/>
    <property type="match status" value="1"/>
</dbReference>
<feature type="domain" description="Helicase ATP-binding" evidence="3">
    <location>
        <begin position="406"/>
        <end position="614"/>
    </location>
</feature>
<feature type="compositionally biased region" description="Low complexity" evidence="2">
    <location>
        <begin position="188"/>
        <end position="200"/>
    </location>
</feature>
<feature type="domain" description="Helicase C-terminal" evidence="4">
    <location>
        <begin position="809"/>
        <end position="973"/>
    </location>
</feature>
<dbReference type="GO" id="GO:0016787">
    <property type="term" value="F:hydrolase activity"/>
    <property type="evidence" value="ECO:0007669"/>
    <property type="project" value="UniProtKB-KW"/>
</dbReference>
<dbReference type="InterPro" id="IPR038718">
    <property type="entry name" value="SNF2-like_sf"/>
</dbReference>
<dbReference type="InterPro" id="IPR049730">
    <property type="entry name" value="SNF2/RAD54-like_C"/>
</dbReference>
<keyword evidence="6" id="KW-1185">Reference proteome</keyword>
<dbReference type="SUPFAM" id="SSF52540">
    <property type="entry name" value="P-loop containing nucleoside triphosphate hydrolases"/>
    <property type="match status" value="2"/>
</dbReference>
<evidence type="ECO:0000259" key="3">
    <source>
        <dbReference type="PROSITE" id="PS51192"/>
    </source>
</evidence>
<dbReference type="Gene3D" id="3.40.50.300">
    <property type="entry name" value="P-loop containing nucleotide triphosphate hydrolases"/>
    <property type="match status" value="1"/>
</dbReference>
<evidence type="ECO:0000259" key="4">
    <source>
        <dbReference type="PROSITE" id="PS51194"/>
    </source>
</evidence>
<dbReference type="PROSITE" id="PS51194">
    <property type="entry name" value="HELICASE_CTER"/>
    <property type="match status" value="1"/>
</dbReference>
<dbReference type="SMART" id="SM00490">
    <property type="entry name" value="HELICc"/>
    <property type="match status" value="1"/>
</dbReference>
<dbReference type="Proteomes" id="UP001314170">
    <property type="component" value="Unassembled WGS sequence"/>
</dbReference>
<feature type="region of interest" description="Disordered" evidence="2">
    <location>
        <begin position="188"/>
        <end position="210"/>
    </location>
</feature>
<dbReference type="GO" id="GO:0005524">
    <property type="term" value="F:ATP binding"/>
    <property type="evidence" value="ECO:0007669"/>
    <property type="project" value="InterPro"/>
</dbReference>
<evidence type="ECO:0000256" key="2">
    <source>
        <dbReference type="SAM" id="MobiDB-lite"/>
    </source>
</evidence>
<dbReference type="Gene3D" id="3.40.50.10810">
    <property type="entry name" value="Tandem AAA-ATPase domain"/>
    <property type="match status" value="1"/>
</dbReference>